<name>A0A1H0IHZ5_9PSEU</name>
<evidence type="ECO:0000313" key="4">
    <source>
        <dbReference type="EMBL" id="SDO30966.1"/>
    </source>
</evidence>
<dbReference type="Proteomes" id="UP000199651">
    <property type="component" value="Unassembled WGS sequence"/>
</dbReference>
<dbReference type="OrthoDB" id="8221452at2"/>
<evidence type="ECO:0000256" key="1">
    <source>
        <dbReference type="ARBA" id="ARBA00023115"/>
    </source>
</evidence>
<dbReference type="AlphaFoldDB" id="A0A1H0IHZ5"/>
<feature type="region of interest" description="Disordered" evidence="2">
    <location>
        <begin position="266"/>
        <end position="287"/>
    </location>
</feature>
<dbReference type="GO" id="GO:0008757">
    <property type="term" value="F:S-adenosylmethionine-dependent methyltransferase activity"/>
    <property type="evidence" value="ECO:0007669"/>
    <property type="project" value="InterPro"/>
</dbReference>
<proteinExistence type="predicted"/>
<dbReference type="NCBIfam" id="NF037959">
    <property type="entry name" value="MFS_SpdSyn"/>
    <property type="match status" value="1"/>
</dbReference>
<keyword evidence="1" id="KW-0620">Polyamine biosynthesis</keyword>
<evidence type="ECO:0000259" key="3">
    <source>
        <dbReference type="Pfam" id="PF08241"/>
    </source>
</evidence>
<dbReference type="InterPro" id="IPR029063">
    <property type="entry name" value="SAM-dependent_MTases_sf"/>
</dbReference>
<evidence type="ECO:0000313" key="5">
    <source>
        <dbReference type="Proteomes" id="UP000199651"/>
    </source>
</evidence>
<accession>A0A1H0IHZ5</accession>
<organism evidence="4 5">
    <name type="scientific">Actinokineospora alba</name>
    <dbReference type="NCBI Taxonomy" id="504798"/>
    <lineage>
        <taxon>Bacteria</taxon>
        <taxon>Bacillati</taxon>
        <taxon>Actinomycetota</taxon>
        <taxon>Actinomycetes</taxon>
        <taxon>Pseudonocardiales</taxon>
        <taxon>Pseudonocardiaceae</taxon>
        <taxon>Actinokineospora</taxon>
    </lineage>
</organism>
<feature type="domain" description="Methyltransferase type 11" evidence="3">
    <location>
        <begin position="75"/>
        <end position="179"/>
    </location>
</feature>
<reference evidence="5" key="1">
    <citation type="submission" date="2016-10" db="EMBL/GenBank/DDBJ databases">
        <authorList>
            <person name="Varghese N."/>
            <person name="Submissions S."/>
        </authorList>
    </citation>
    <scope>NUCLEOTIDE SEQUENCE [LARGE SCALE GENOMIC DNA]</scope>
    <source>
        <strain evidence="5">IBRC-M 10655</strain>
    </source>
</reference>
<sequence length="287" mass="30644">MQGERRGPVPGLHKVRFGTAELLADADRDNAWLLTVEGVAQSYVDLDDPWHLEFDYVRRIGDVIDVLPPGPMDVLHVGGGAGTLPRYLHATRPGCDQLVIDADGPLIDLVRAELDLDSVPGLEVRVAEGRPAVAELPDDQYDLVILDAYVRAAMPGGLATLEFITETARVLRPGGTVVVNISDGPGLRFARRFIATMTAVFPHVVMLAEPNVLRGRRYGNLVVAASTEPLPVKDLASRVASAAFPARCVPTAQLLALSASAEPITDASPMATPTPPEHAFGLPDKTS</sequence>
<dbReference type="RefSeq" id="WP_091371134.1">
    <property type="nucleotide sequence ID" value="NZ_FNDV01000008.1"/>
</dbReference>
<protein>
    <submittedName>
        <fullName evidence="4">Spermidine synthase</fullName>
    </submittedName>
</protein>
<dbReference type="CDD" id="cd02440">
    <property type="entry name" value="AdoMet_MTases"/>
    <property type="match status" value="1"/>
</dbReference>
<dbReference type="PANTHER" id="PTHR43317">
    <property type="entry name" value="THERMOSPERMINE SYNTHASE ACAULIS5"/>
    <property type="match status" value="1"/>
</dbReference>
<dbReference type="EMBL" id="FNJB01000002">
    <property type="protein sequence ID" value="SDO30966.1"/>
    <property type="molecule type" value="Genomic_DNA"/>
</dbReference>
<evidence type="ECO:0000256" key="2">
    <source>
        <dbReference type="SAM" id="MobiDB-lite"/>
    </source>
</evidence>
<dbReference type="Pfam" id="PF08241">
    <property type="entry name" value="Methyltransf_11"/>
    <property type="match status" value="1"/>
</dbReference>
<dbReference type="SUPFAM" id="SSF53335">
    <property type="entry name" value="S-adenosyl-L-methionine-dependent methyltransferases"/>
    <property type="match status" value="1"/>
</dbReference>
<dbReference type="STRING" id="504798.SAMN05421871_108264"/>
<gene>
    <name evidence="4" type="ORF">SAMN05192558_102565</name>
</gene>
<keyword evidence="5" id="KW-1185">Reference proteome</keyword>
<dbReference type="Gene3D" id="3.40.50.150">
    <property type="entry name" value="Vaccinia Virus protein VP39"/>
    <property type="match status" value="1"/>
</dbReference>
<dbReference type="PANTHER" id="PTHR43317:SF1">
    <property type="entry name" value="THERMOSPERMINE SYNTHASE ACAULIS5"/>
    <property type="match status" value="1"/>
</dbReference>
<dbReference type="InterPro" id="IPR013216">
    <property type="entry name" value="Methyltransf_11"/>
</dbReference>
<dbReference type="GO" id="GO:0006596">
    <property type="term" value="P:polyamine biosynthetic process"/>
    <property type="evidence" value="ECO:0007669"/>
    <property type="project" value="UniProtKB-KW"/>
</dbReference>